<accession>A0A016UL35</accession>
<organism evidence="1 2">
    <name type="scientific">Ancylostoma ceylanicum</name>
    <dbReference type="NCBI Taxonomy" id="53326"/>
    <lineage>
        <taxon>Eukaryota</taxon>
        <taxon>Metazoa</taxon>
        <taxon>Ecdysozoa</taxon>
        <taxon>Nematoda</taxon>
        <taxon>Chromadorea</taxon>
        <taxon>Rhabditida</taxon>
        <taxon>Rhabditina</taxon>
        <taxon>Rhabditomorpha</taxon>
        <taxon>Strongyloidea</taxon>
        <taxon>Ancylostomatidae</taxon>
        <taxon>Ancylostomatinae</taxon>
        <taxon>Ancylostoma</taxon>
    </lineage>
</organism>
<reference evidence="2" key="1">
    <citation type="journal article" date="2015" name="Nat. Genet.">
        <title>The genome and transcriptome of the zoonotic hookworm Ancylostoma ceylanicum identify infection-specific gene families.</title>
        <authorList>
            <person name="Schwarz E.M."/>
            <person name="Hu Y."/>
            <person name="Antoshechkin I."/>
            <person name="Miller M.M."/>
            <person name="Sternberg P.W."/>
            <person name="Aroian R.V."/>
        </authorList>
    </citation>
    <scope>NUCLEOTIDE SEQUENCE</scope>
    <source>
        <strain evidence="2">HY135</strain>
    </source>
</reference>
<sequence>MRTPPPKLPIVNMGALPLPPDNLNYAYRPRSRIIKITKGNRVTNTPGFIHREDERLPRVIPVMPKGSE</sequence>
<evidence type="ECO:0000313" key="2">
    <source>
        <dbReference type="Proteomes" id="UP000024635"/>
    </source>
</evidence>
<dbReference type="EMBL" id="JARK01001371">
    <property type="protein sequence ID" value="EYC16084.1"/>
    <property type="molecule type" value="Genomic_DNA"/>
</dbReference>
<comment type="caution">
    <text evidence="1">The sequence shown here is derived from an EMBL/GenBank/DDBJ whole genome shotgun (WGS) entry which is preliminary data.</text>
</comment>
<name>A0A016UL35_9BILA</name>
<proteinExistence type="predicted"/>
<dbReference type="AlphaFoldDB" id="A0A016UL35"/>
<dbReference type="Proteomes" id="UP000024635">
    <property type="component" value="Unassembled WGS sequence"/>
</dbReference>
<protein>
    <submittedName>
        <fullName evidence="1">Uncharacterized protein</fullName>
    </submittedName>
</protein>
<keyword evidence="2" id="KW-1185">Reference proteome</keyword>
<gene>
    <name evidence="1" type="primary">Acey_s0035.g3141</name>
    <name evidence="1" type="ORF">Y032_0035g3141</name>
</gene>
<evidence type="ECO:0000313" key="1">
    <source>
        <dbReference type="EMBL" id="EYC16084.1"/>
    </source>
</evidence>